<dbReference type="Proteomes" id="UP000253918">
    <property type="component" value="Unassembled WGS sequence"/>
</dbReference>
<dbReference type="Gene3D" id="3.30.420.310">
    <property type="entry name" value="2-keto-3-deoxy-galactonokinase, C-terminal domain"/>
    <property type="match status" value="1"/>
</dbReference>
<comment type="caution">
    <text evidence="1">The sequence shown here is derived from an EMBL/GenBank/DDBJ whole genome shotgun (WGS) entry which is preliminary data.</text>
</comment>
<dbReference type="InterPro" id="IPR042257">
    <property type="entry name" value="DGOK_C"/>
</dbReference>
<dbReference type="GO" id="GO:0034194">
    <property type="term" value="P:D-galactonate catabolic process"/>
    <property type="evidence" value="ECO:0007669"/>
    <property type="project" value="InterPro"/>
</dbReference>
<proteinExistence type="predicted"/>
<name>A0A369VXX5_9SPHN</name>
<keyword evidence="2" id="KW-1185">Reference proteome</keyword>
<evidence type="ECO:0000313" key="2">
    <source>
        <dbReference type="Proteomes" id="UP000253918"/>
    </source>
</evidence>
<dbReference type="AlphaFoldDB" id="A0A369VXX5"/>
<organism evidence="1 2">
    <name type="scientific">Sphingomonas aracearum</name>
    <dbReference type="NCBI Taxonomy" id="2283317"/>
    <lineage>
        <taxon>Bacteria</taxon>
        <taxon>Pseudomonadati</taxon>
        <taxon>Pseudomonadota</taxon>
        <taxon>Alphaproteobacteria</taxon>
        <taxon>Sphingomonadales</taxon>
        <taxon>Sphingomonadaceae</taxon>
        <taxon>Sphingomonas</taxon>
    </lineage>
</organism>
<sequence>MSPAFVAIDWGTTNRRAYLMAADGAVLTTVRDGSGVLALSAGDYPGEIATLRATLGDLPMIAAGMVGSNRGWREAPYVAAPADLATLAERLVRVEGVAIVPGVSLLQGTRADVMRGEEVQVLGAVAAGLAPADALFCQPGTHNKWVTVTGGRITDFATAMTGELFALLRGHGILAGMLDGEVADGPAFRDGVARGLGARDLPVALFEVRAAVLLGTLKPEAAASFASGLLIGADVGSQDLRGRNVHLLASGALADLYAVAIAAAGAHSSSVDSHAAFAAGIHRLWELTR</sequence>
<keyword evidence="1" id="KW-0418">Kinase</keyword>
<dbReference type="Gene3D" id="3.30.420.300">
    <property type="entry name" value="2-keto-3-deoxy-galactonokinase, substrate binding domain"/>
    <property type="match status" value="1"/>
</dbReference>
<dbReference type="CDD" id="cd24012">
    <property type="entry name" value="ASKHA_NBD_KDGal-kinase"/>
    <property type="match status" value="1"/>
</dbReference>
<keyword evidence="1" id="KW-0808">Transferase</keyword>
<dbReference type="OrthoDB" id="256574at2"/>
<gene>
    <name evidence="1" type="ORF">DVW87_06290</name>
</gene>
<protein>
    <submittedName>
        <fullName evidence="1">2-oxo-3-deoxygalactonate kinase</fullName>
    </submittedName>
</protein>
<dbReference type="EMBL" id="QQNB01000001">
    <property type="protein sequence ID" value="RDE07236.1"/>
    <property type="molecule type" value="Genomic_DNA"/>
</dbReference>
<accession>A0A369VXX5</accession>
<dbReference type="InterPro" id="IPR007729">
    <property type="entry name" value="DGOK"/>
</dbReference>
<dbReference type="RefSeq" id="WP_114686816.1">
    <property type="nucleotide sequence ID" value="NZ_QQNB01000001.1"/>
</dbReference>
<evidence type="ECO:0000313" key="1">
    <source>
        <dbReference type="EMBL" id="RDE07236.1"/>
    </source>
</evidence>
<dbReference type="InterPro" id="IPR042258">
    <property type="entry name" value="DGOK_N"/>
</dbReference>
<dbReference type="Pfam" id="PF05035">
    <property type="entry name" value="DGOK"/>
    <property type="match status" value="1"/>
</dbReference>
<dbReference type="GO" id="GO:0008671">
    <property type="term" value="F:2-dehydro-3-deoxygalactonokinase activity"/>
    <property type="evidence" value="ECO:0007669"/>
    <property type="project" value="InterPro"/>
</dbReference>
<reference evidence="1 2" key="1">
    <citation type="submission" date="2018-07" db="EMBL/GenBank/DDBJ databases">
        <title>a novel species of Sphingomonas isolated from the rhizosphere soil of Araceae plant.</title>
        <authorList>
            <person name="Zhiyong W."/>
            <person name="Qinglan Z."/>
            <person name="Zhiwei F."/>
            <person name="Ding X."/>
            <person name="Gejiao W."/>
            <person name="Shixue Z."/>
        </authorList>
    </citation>
    <scope>NUCLEOTIDE SEQUENCE [LARGE SCALE GENOMIC DNA]</scope>
    <source>
        <strain evidence="1 2">WZY 27</strain>
    </source>
</reference>